<organism evidence="2 3">
    <name type="scientific">Piscirickettsia salmonis</name>
    <dbReference type="NCBI Taxonomy" id="1238"/>
    <lineage>
        <taxon>Bacteria</taxon>
        <taxon>Pseudomonadati</taxon>
        <taxon>Pseudomonadota</taxon>
        <taxon>Gammaproteobacteria</taxon>
        <taxon>Thiotrichales</taxon>
        <taxon>Piscirickettsiaceae</taxon>
        <taxon>Piscirickettsia</taxon>
    </lineage>
</organism>
<proteinExistence type="predicted"/>
<feature type="region of interest" description="Disordered" evidence="1">
    <location>
        <begin position="149"/>
        <end position="184"/>
    </location>
</feature>
<feature type="region of interest" description="Disordered" evidence="1">
    <location>
        <begin position="244"/>
        <end position="331"/>
    </location>
</feature>
<gene>
    <name evidence="2" type="ORF">KU39_306</name>
</gene>
<evidence type="ECO:0000313" key="2">
    <source>
        <dbReference type="EMBL" id="ALB21490.1"/>
    </source>
</evidence>
<reference evidence="2 3" key="1">
    <citation type="journal article" date="2014" name="Genome Announc.">
        <title>Comparative Genome Analysis of Two Isolates of the Fish Pathogen Piscirickettsia salmonis from Different Hosts Reveals Major Differences in Virulence-Associated Secretion Systems.</title>
        <authorList>
            <person name="Bohle H."/>
            <person name="Henriquez P."/>
            <person name="Grothusen H."/>
            <person name="Navas E."/>
            <person name="Sandoval A."/>
            <person name="Bustamante F."/>
            <person name="Bustos P."/>
            <person name="Mancilla M."/>
        </authorList>
    </citation>
    <scope>NUCLEOTIDE SEQUENCE [LARGE SCALE GENOMIC DNA]</scope>
    <source>
        <strain evidence="3">B1-32597</strain>
    </source>
</reference>
<name>A0AAC8VFG2_PISSA</name>
<dbReference type="Proteomes" id="UP000029558">
    <property type="component" value="Chromosome"/>
</dbReference>
<feature type="compositionally biased region" description="Basic and acidic residues" evidence="1">
    <location>
        <begin position="51"/>
        <end position="76"/>
    </location>
</feature>
<dbReference type="EMBL" id="CP012508">
    <property type="protein sequence ID" value="ALB21490.1"/>
    <property type="molecule type" value="Genomic_DNA"/>
</dbReference>
<accession>A0AAC8VFG2</accession>
<feature type="region of interest" description="Disordered" evidence="1">
    <location>
        <begin position="41"/>
        <end position="113"/>
    </location>
</feature>
<protein>
    <submittedName>
        <fullName evidence="2">Uncharacterized protein</fullName>
    </submittedName>
</protein>
<dbReference type="AlphaFoldDB" id="A0AAC8VFG2"/>
<feature type="compositionally biased region" description="Polar residues" evidence="1">
    <location>
        <begin position="309"/>
        <end position="331"/>
    </location>
</feature>
<evidence type="ECO:0000256" key="1">
    <source>
        <dbReference type="SAM" id="MobiDB-lite"/>
    </source>
</evidence>
<sequence>MLTMAVDSVGAGSSLLAQRLQAQLKQDRQEHSELNKTLEVGLNSGSVSGDRAARGVERVEGVEQGSEARLERRGEQSIKVNAADRSALDEQRASVTTAGVTAEGEIGSGVDNRRLEEQRVLQSEVQAEQTPNEAQQTVQLERRTVGYEQQAQTAEVRRSEAQEQQRQVVSRRKAADAGKVAESQALREQQSFIDNIRAQRGQANSLDDQKLQARRVEAGVQEHAAELRVASRQQSAEIDQLATARQRNAQVADQQAQEQGQMVNSEVSRSEQQSSAVSSDHDRKQGQDGSHAIVEQRRQESPDALTRRANATTFGREQATQTLENLTNSNG</sequence>
<evidence type="ECO:0000313" key="3">
    <source>
        <dbReference type="Proteomes" id="UP000029558"/>
    </source>
</evidence>
<feature type="compositionally biased region" description="Low complexity" evidence="1">
    <location>
        <begin position="249"/>
        <end position="278"/>
    </location>
</feature>